<dbReference type="GO" id="GO:0008930">
    <property type="term" value="F:methylthioadenosine nucleosidase activity"/>
    <property type="evidence" value="ECO:0007669"/>
    <property type="project" value="InterPro"/>
</dbReference>
<keyword evidence="7" id="KW-0326">Glycosidase</keyword>
<dbReference type="InterPro" id="IPR000845">
    <property type="entry name" value="Nucleoside_phosphorylase_d"/>
</dbReference>
<protein>
    <recommendedName>
        <fullName evidence="2">adenosylhomocysteine nucleosidase</fullName>
        <ecNumber evidence="2">3.2.2.9</ecNumber>
    </recommendedName>
</protein>
<dbReference type="EC" id="3.2.2.9" evidence="2"/>
<dbReference type="Gene3D" id="3.40.50.1580">
    <property type="entry name" value="Nucleoside phosphorylase domain"/>
    <property type="match status" value="1"/>
</dbReference>
<evidence type="ECO:0000313" key="7">
    <source>
        <dbReference type="EMBL" id="NML17642.1"/>
    </source>
</evidence>
<dbReference type="EMBL" id="JABBFW010000020">
    <property type="protein sequence ID" value="NML17642.1"/>
    <property type="molecule type" value="Genomic_DNA"/>
</dbReference>
<comment type="pathway">
    <text evidence="1">Amino-acid biosynthesis; L-methionine biosynthesis via salvage pathway; S-methyl-5-thio-alpha-D-ribose 1-phosphate from S-methyl-5'-thioadenosine (hydrolase route): step 1/2.</text>
</comment>
<organism evidence="7 8">
    <name type="scientific">Azohydromonas caseinilytica</name>
    <dbReference type="NCBI Taxonomy" id="2728836"/>
    <lineage>
        <taxon>Bacteria</taxon>
        <taxon>Pseudomonadati</taxon>
        <taxon>Pseudomonadota</taxon>
        <taxon>Betaproteobacteria</taxon>
        <taxon>Burkholderiales</taxon>
        <taxon>Sphaerotilaceae</taxon>
        <taxon>Azohydromonas</taxon>
    </lineage>
</organism>
<dbReference type="GO" id="GO:0005829">
    <property type="term" value="C:cytosol"/>
    <property type="evidence" value="ECO:0007669"/>
    <property type="project" value="TreeGrafter"/>
</dbReference>
<evidence type="ECO:0000256" key="2">
    <source>
        <dbReference type="ARBA" id="ARBA00011974"/>
    </source>
</evidence>
<dbReference type="PANTHER" id="PTHR46832">
    <property type="entry name" value="5'-METHYLTHIOADENOSINE/S-ADENOSYLHOMOCYSTEINE NUCLEOSIDASE"/>
    <property type="match status" value="1"/>
</dbReference>
<reference evidence="7 8" key="1">
    <citation type="submission" date="2020-04" db="EMBL/GenBank/DDBJ databases">
        <title>Azohydromonas sp. isolated from soil.</title>
        <authorList>
            <person name="Dahal R.H."/>
        </authorList>
    </citation>
    <scope>NUCLEOTIDE SEQUENCE [LARGE SCALE GENOMIC DNA]</scope>
    <source>
        <strain evidence="7 8">G-1-1-14</strain>
    </source>
</reference>
<dbReference type="Pfam" id="PF01048">
    <property type="entry name" value="PNP_UDP_1"/>
    <property type="match status" value="1"/>
</dbReference>
<gene>
    <name evidence="7" type="ORF">HHL10_21975</name>
</gene>
<keyword evidence="4 7" id="KW-0378">Hydrolase</keyword>
<accession>A0A848FEB5</accession>
<dbReference type="UniPathway" id="UPA00904">
    <property type="reaction ID" value="UER00871"/>
</dbReference>
<keyword evidence="3" id="KW-0028">Amino-acid biosynthesis</keyword>
<dbReference type="RefSeq" id="WP_169162541.1">
    <property type="nucleotide sequence ID" value="NZ_JABBFW010000020.1"/>
</dbReference>
<evidence type="ECO:0000256" key="1">
    <source>
        <dbReference type="ARBA" id="ARBA00004945"/>
    </source>
</evidence>
<comment type="caution">
    <text evidence="7">The sequence shown here is derived from an EMBL/GenBank/DDBJ whole genome shotgun (WGS) entry which is preliminary data.</text>
</comment>
<evidence type="ECO:0000256" key="5">
    <source>
        <dbReference type="ARBA" id="ARBA00023167"/>
    </source>
</evidence>
<dbReference type="NCBIfam" id="TIGR01704">
    <property type="entry name" value="MTA_SAH-Nsdase"/>
    <property type="match status" value="1"/>
</dbReference>
<keyword evidence="5" id="KW-0486">Methionine biosynthesis</keyword>
<feature type="domain" description="Nucleoside phosphorylase" evidence="6">
    <location>
        <begin position="3"/>
        <end position="248"/>
    </location>
</feature>
<dbReference type="InterPro" id="IPR010049">
    <property type="entry name" value="MTA_SAH_Nsdase"/>
</dbReference>
<evidence type="ECO:0000256" key="3">
    <source>
        <dbReference type="ARBA" id="ARBA00022605"/>
    </source>
</evidence>
<dbReference type="SUPFAM" id="SSF53167">
    <property type="entry name" value="Purine and uridine phosphorylases"/>
    <property type="match status" value="1"/>
</dbReference>
<dbReference type="Proteomes" id="UP000574067">
    <property type="component" value="Unassembled WGS sequence"/>
</dbReference>
<sequence length="256" mass="26994">MGRLAIVSAMESELRGLLASLPQAECVRRAGREFWVGSLGGHEVVLVRSLIGKVAAATTAAVLLEHFGVESLLFTGVAGGLGADVRIGDIVVAGDLLQHDMDASPIFPRFEVPLYGTDRFTADAALSARLHAACEEVLTAIEAGRCEELSRAQLEDCGVRHAPRVHRGLILSGDRFVSSAAEARALQADHPAALAVEMEGAALAQVAHDFGVPCAVMRTISDRADDSAHVDFNRFIADVASRYTHAVAMSLLGMAG</sequence>
<evidence type="ECO:0000256" key="4">
    <source>
        <dbReference type="ARBA" id="ARBA00022801"/>
    </source>
</evidence>
<dbReference type="AlphaFoldDB" id="A0A848FEB5"/>
<dbReference type="GO" id="GO:0019509">
    <property type="term" value="P:L-methionine salvage from methylthioadenosine"/>
    <property type="evidence" value="ECO:0007669"/>
    <property type="project" value="UniProtKB-UniPathway"/>
</dbReference>
<dbReference type="GO" id="GO:0019284">
    <property type="term" value="P:L-methionine salvage from S-adenosylmethionine"/>
    <property type="evidence" value="ECO:0007669"/>
    <property type="project" value="TreeGrafter"/>
</dbReference>
<proteinExistence type="predicted"/>
<evidence type="ECO:0000259" key="6">
    <source>
        <dbReference type="Pfam" id="PF01048"/>
    </source>
</evidence>
<evidence type="ECO:0000313" key="8">
    <source>
        <dbReference type="Proteomes" id="UP000574067"/>
    </source>
</evidence>
<dbReference type="PANTHER" id="PTHR46832:SF1">
    <property type="entry name" value="5'-METHYLTHIOADENOSINE_S-ADENOSYLHOMOCYSTEINE NUCLEOSIDASE"/>
    <property type="match status" value="1"/>
</dbReference>
<dbReference type="CDD" id="cd09008">
    <property type="entry name" value="MTAN"/>
    <property type="match status" value="1"/>
</dbReference>
<dbReference type="GO" id="GO:0008782">
    <property type="term" value="F:adenosylhomocysteine nucleosidase activity"/>
    <property type="evidence" value="ECO:0007669"/>
    <property type="project" value="UniProtKB-EC"/>
</dbReference>
<dbReference type="NCBIfam" id="NF004079">
    <property type="entry name" value="PRK05584.1"/>
    <property type="match status" value="1"/>
</dbReference>
<name>A0A848FEB5_9BURK</name>
<dbReference type="GO" id="GO:0009164">
    <property type="term" value="P:nucleoside catabolic process"/>
    <property type="evidence" value="ECO:0007669"/>
    <property type="project" value="InterPro"/>
</dbReference>
<dbReference type="InterPro" id="IPR035994">
    <property type="entry name" value="Nucleoside_phosphorylase_sf"/>
</dbReference>
<keyword evidence="8" id="KW-1185">Reference proteome</keyword>